<gene>
    <name evidence="6" type="ORF">BECKSD772D_GA0070982_100172</name>
    <name evidence="5" type="ORF">BECKSD772E_GA0070983_12781</name>
    <name evidence="4" type="ORF">BECKSD772F_GA0070984_100928</name>
</gene>
<comment type="similarity">
    <text evidence="1">Belongs to the MlaA family.</text>
</comment>
<accession>A0A450Y696</accession>
<feature type="signal peptide" evidence="3">
    <location>
        <begin position="1"/>
        <end position="27"/>
    </location>
</feature>
<reference evidence="4" key="1">
    <citation type="submission" date="2019-02" db="EMBL/GenBank/DDBJ databases">
        <authorList>
            <person name="Gruber-Vodicka R. H."/>
            <person name="Seah K. B. B."/>
        </authorList>
    </citation>
    <scope>NUCLEOTIDE SEQUENCE</scope>
    <source>
        <strain evidence="6">BECK_S127</strain>
        <strain evidence="5">BECK_S1320</strain>
        <strain evidence="4">BECK_S1321</strain>
    </source>
</reference>
<evidence type="ECO:0000256" key="1">
    <source>
        <dbReference type="ARBA" id="ARBA00010634"/>
    </source>
</evidence>
<name>A0A450Y696_9GAMM</name>
<dbReference type="PRINTS" id="PR01805">
    <property type="entry name" value="VACJLIPOPROT"/>
</dbReference>
<evidence type="ECO:0000256" key="2">
    <source>
        <dbReference type="ARBA" id="ARBA00022729"/>
    </source>
</evidence>
<dbReference type="PROSITE" id="PS51257">
    <property type="entry name" value="PROKAR_LIPOPROTEIN"/>
    <property type="match status" value="1"/>
</dbReference>
<evidence type="ECO:0000313" key="4">
    <source>
        <dbReference type="EMBL" id="VFK37049.1"/>
    </source>
</evidence>
<evidence type="ECO:0000313" key="5">
    <source>
        <dbReference type="EMBL" id="VFK49907.1"/>
    </source>
</evidence>
<dbReference type="InterPro" id="IPR007428">
    <property type="entry name" value="MlaA"/>
</dbReference>
<dbReference type="GO" id="GO:0016020">
    <property type="term" value="C:membrane"/>
    <property type="evidence" value="ECO:0007669"/>
    <property type="project" value="InterPro"/>
</dbReference>
<dbReference type="GO" id="GO:0120010">
    <property type="term" value="P:intermembrane phospholipid transfer"/>
    <property type="evidence" value="ECO:0007669"/>
    <property type="project" value="TreeGrafter"/>
</dbReference>
<dbReference type="PANTHER" id="PTHR30035:SF3">
    <property type="entry name" value="INTERMEMBRANE PHOSPHOLIPID TRANSPORT SYSTEM LIPOPROTEIN MLAA"/>
    <property type="match status" value="1"/>
</dbReference>
<dbReference type="EMBL" id="CAADHB010000001">
    <property type="protein sequence ID" value="VFK77743.1"/>
    <property type="molecule type" value="Genomic_DNA"/>
</dbReference>
<dbReference type="EMBL" id="CAADFR010000009">
    <property type="protein sequence ID" value="VFK37049.1"/>
    <property type="molecule type" value="Genomic_DNA"/>
</dbReference>
<keyword evidence="4" id="KW-0449">Lipoprotein</keyword>
<evidence type="ECO:0000313" key="6">
    <source>
        <dbReference type="EMBL" id="VFK77743.1"/>
    </source>
</evidence>
<proteinExistence type="inferred from homology"/>
<protein>
    <submittedName>
        <fullName evidence="4">Phospholipid-binding lipoprotein MlaA</fullName>
    </submittedName>
</protein>
<feature type="chain" id="PRO_5036113538" evidence="3">
    <location>
        <begin position="28"/>
        <end position="247"/>
    </location>
</feature>
<organism evidence="4">
    <name type="scientific">Candidatus Kentrum sp. SD</name>
    <dbReference type="NCBI Taxonomy" id="2126332"/>
    <lineage>
        <taxon>Bacteria</taxon>
        <taxon>Pseudomonadati</taxon>
        <taxon>Pseudomonadota</taxon>
        <taxon>Gammaproteobacteria</taxon>
        <taxon>Candidatus Kentrum</taxon>
    </lineage>
</organism>
<dbReference type="PANTHER" id="PTHR30035">
    <property type="entry name" value="LIPOPROTEIN VACJ-RELATED"/>
    <property type="match status" value="1"/>
</dbReference>
<keyword evidence="2 3" id="KW-0732">Signal</keyword>
<dbReference type="EMBL" id="CAADFU010000278">
    <property type="protein sequence ID" value="VFK49907.1"/>
    <property type="molecule type" value="Genomic_DNA"/>
</dbReference>
<dbReference type="AlphaFoldDB" id="A0A450Y696"/>
<sequence length="247" mass="27263">MNRKNRPGIKIVPLLFLYMLMTGCAGADIREEGDNDPLKGMNNVFYGINDVLDKGFLEPVAELYESYLPSSVQIGISNFFDNLAYPGVIINSVLQGRIGDGVEGTGRFVVNTVFGIAGLFDPATPLGFERHEEDFGQTLGVWGAGEGAYLVLPAVGPNSVRDAPGLVADLFTNLLYCVESSVMIPLIALNAIERRAGFLQVTRLRDASPLDPYLFTREAYRQRRTHLIHNGHASYDYGEDEEENERL</sequence>
<evidence type="ECO:0000256" key="3">
    <source>
        <dbReference type="SAM" id="SignalP"/>
    </source>
</evidence>
<dbReference type="Pfam" id="PF04333">
    <property type="entry name" value="MlaA"/>
    <property type="match status" value="1"/>
</dbReference>